<gene>
    <name evidence="1" type="ORF">GCM10011502_02030</name>
</gene>
<accession>A0ABQ1ID30</accession>
<sequence>MESGKRWVVDIDMEKFFDRVNHDILMSRISRVIKDKLGTRPQTDTPVLAVGHHGAGCGDSANRRHATRWPAVAAAVQYPAA</sequence>
<proteinExistence type="predicted"/>
<organism evidence="1 2">
    <name type="scientific">Oceanisphaera marina</name>
    <dbReference type="NCBI Taxonomy" id="2017550"/>
    <lineage>
        <taxon>Bacteria</taxon>
        <taxon>Pseudomonadati</taxon>
        <taxon>Pseudomonadota</taxon>
        <taxon>Gammaproteobacteria</taxon>
        <taxon>Aeromonadales</taxon>
        <taxon>Aeromonadaceae</taxon>
        <taxon>Oceanisphaera</taxon>
    </lineage>
</organism>
<dbReference type="Proteomes" id="UP000646152">
    <property type="component" value="Unassembled WGS sequence"/>
</dbReference>
<evidence type="ECO:0008006" key="3">
    <source>
        <dbReference type="Google" id="ProtNLM"/>
    </source>
</evidence>
<evidence type="ECO:0000313" key="2">
    <source>
        <dbReference type="Proteomes" id="UP000646152"/>
    </source>
</evidence>
<dbReference type="EMBL" id="BMKE01000001">
    <property type="protein sequence ID" value="GGB32584.1"/>
    <property type="molecule type" value="Genomic_DNA"/>
</dbReference>
<reference evidence="2" key="1">
    <citation type="journal article" date="2019" name="Int. J. Syst. Evol. Microbiol.">
        <title>The Global Catalogue of Microorganisms (GCM) 10K type strain sequencing project: providing services to taxonomists for standard genome sequencing and annotation.</title>
        <authorList>
            <consortium name="The Broad Institute Genomics Platform"/>
            <consortium name="The Broad Institute Genome Sequencing Center for Infectious Disease"/>
            <person name="Wu L."/>
            <person name="Ma J."/>
        </authorList>
    </citation>
    <scope>NUCLEOTIDE SEQUENCE [LARGE SCALE GENOMIC DNA]</scope>
    <source>
        <strain evidence="2">CGMCC 1.15923</strain>
    </source>
</reference>
<name>A0ABQ1ID30_9GAMM</name>
<comment type="caution">
    <text evidence="1">The sequence shown here is derived from an EMBL/GenBank/DDBJ whole genome shotgun (WGS) entry which is preliminary data.</text>
</comment>
<evidence type="ECO:0000313" key="1">
    <source>
        <dbReference type="EMBL" id="GGB32584.1"/>
    </source>
</evidence>
<protein>
    <recommendedName>
        <fullName evidence="3">Reverse transcriptase domain-containing protein</fullName>
    </recommendedName>
</protein>
<keyword evidence="2" id="KW-1185">Reference proteome</keyword>